<dbReference type="RefSeq" id="WP_063376891.1">
    <property type="nucleotide sequence ID" value="NZ_AUXT01000151.1"/>
</dbReference>
<dbReference type="EMBL" id="AUXT01000151">
    <property type="protein sequence ID" value="KZN47803.1"/>
    <property type="molecule type" value="Genomic_DNA"/>
</dbReference>
<dbReference type="PRINTS" id="PR00702">
    <property type="entry name" value="ACRIFLAVINRP"/>
</dbReference>
<dbReference type="Proteomes" id="UP000076587">
    <property type="component" value="Unassembled WGS sequence"/>
</dbReference>
<feature type="transmembrane region" description="Helical" evidence="1">
    <location>
        <begin position="469"/>
        <end position="492"/>
    </location>
</feature>
<keyword evidence="1" id="KW-0812">Transmembrane</keyword>
<feature type="transmembrane region" description="Helical" evidence="1">
    <location>
        <begin position="916"/>
        <end position="937"/>
    </location>
</feature>
<feature type="transmembrane region" description="Helical" evidence="1">
    <location>
        <begin position="12"/>
        <end position="29"/>
    </location>
</feature>
<dbReference type="SUPFAM" id="SSF82693">
    <property type="entry name" value="Multidrug efflux transporter AcrB pore domain, PN1, PN2, PC1 and PC2 subdomains"/>
    <property type="match status" value="1"/>
</dbReference>
<keyword evidence="1" id="KW-1133">Transmembrane helix</keyword>
<dbReference type="Gene3D" id="1.20.1640.10">
    <property type="entry name" value="Multidrug efflux transporter AcrB transmembrane domain"/>
    <property type="match status" value="2"/>
</dbReference>
<organism evidence="2 3">
    <name type="scientific">Pseudoalteromonas luteoviolacea NCIMB 1942</name>
    <dbReference type="NCBI Taxonomy" id="1365253"/>
    <lineage>
        <taxon>Bacteria</taxon>
        <taxon>Pseudomonadati</taxon>
        <taxon>Pseudomonadota</taxon>
        <taxon>Gammaproteobacteria</taxon>
        <taxon>Alteromonadales</taxon>
        <taxon>Pseudoalteromonadaceae</taxon>
        <taxon>Pseudoalteromonas</taxon>
    </lineage>
</organism>
<feature type="transmembrane region" description="Helical" evidence="1">
    <location>
        <begin position="367"/>
        <end position="388"/>
    </location>
</feature>
<feature type="transmembrane region" description="Helical" evidence="1">
    <location>
        <begin position="958"/>
        <end position="979"/>
    </location>
</feature>
<dbReference type="PANTHER" id="PTHR32063:SF0">
    <property type="entry name" value="SWARMING MOTILITY PROTEIN SWRC"/>
    <property type="match status" value="1"/>
</dbReference>
<dbReference type="GO" id="GO:0042910">
    <property type="term" value="F:xenobiotic transmembrane transporter activity"/>
    <property type="evidence" value="ECO:0007669"/>
    <property type="project" value="TreeGrafter"/>
</dbReference>
<feature type="transmembrane region" description="Helical" evidence="1">
    <location>
        <begin position="341"/>
        <end position="360"/>
    </location>
</feature>
<dbReference type="InterPro" id="IPR001036">
    <property type="entry name" value="Acrflvin-R"/>
</dbReference>
<feature type="transmembrane region" description="Helical" evidence="1">
    <location>
        <begin position="886"/>
        <end position="910"/>
    </location>
</feature>
<sequence>MNILLSSINHRLVVILIYLFLLTLAFFSIRSMNTQLLPVVDEPVVAIENVWSGVSPEEMEEELIKPMEKYLVNIDGLKKMESHIYPDYAYMTLRFRDGIDRHTMLMDVYNKLNQVPFRPQQAGQPVVGVFDSQFRASMVELFLVNEGNRLPKTTEEKAEFQRMFTEYVEPALRSIDGVSDMNVVENFDLGRVTVNVSASQLTKYGIKLSDVKSAILAKKDLSIGLTQAESRQLSVRYLGKYDVQQLDEVIVAVKDDVIIYLKDVASIFKSLEPTVVRYYIDGYTAYYVRGLKLESGADLLATTNVIRSAVDELNKGPLKQHGFKLAITSDDSESVIQSIEFLFFNLLVGTVIAISVLYLFTRNIREILTIFTAVPCSIAGSIVLLSSLDISLNIIVLASIALAVGMILDSSIVLVNHIRNQRNATSLDEKVKASKSIVSVLFTSTITTIVVLIPIIFMSSSEGQLFKEFSIALSATIFFSFISSITVVPALLKYQGKHFIESENTLSMNWYRFSKKCLNISSNKIVTVIMLGFIVLPVFLFYYFSPKIDLMPKVNSNTLQVYYTLPGNVHAEEVEKLFLVPIMNDIDEIVSSELELKDYRVITYNNREGELRLSPKDKKAMDELKALLASKLFSRYPNVDFWPQVVPLANISSRDTRSITLQIHGDDLKKLKELGTFAQEKLKGIFPDLSVRNKTPLDFSNETLNIIPNPEVIALSALSTEEVGSLIASLNNGDYVQSIYDEGRDFDVYLTVDRDSIDAGGNESNMFDLLSTHISVGNESRQISELIDFEYTKGPYYMVRVNGVRSIMLDIIVPSDRTVSDTLRDIKTKIVPELEDRLPSGYFVSFGDNINLLKEFISNISVNFIIAGLVMLILLVALLNSLKSAMIVACTLPVSVLGGYVAIVIANIFVFQPLDVLALIGFSVVVGLVVNNVVLLIQELKENLPQGLERAIQLSLTHRLRAIVMTTLTSVFGMLPLALVPGSGAEIYRGLALVILGGVIFNAIFLPLMFPVLSRLFFKNINQEVREEEPAFKGEAHIVK</sequence>
<reference evidence="2 3" key="1">
    <citation type="submission" date="2013-07" db="EMBL/GenBank/DDBJ databases">
        <title>Comparative Genomic and Metabolomic Analysis of Twelve Strains of Pseudoalteromonas luteoviolacea.</title>
        <authorList>
            <person name="Vynne N.G."/>
            <person name="Mansson M."/>
            <person name="Gram L."/>
        </authorList>
    </citation>
    <scope>NUCLEOTIDE SEQUENCE [LARGE SCALE GENOMIC DNA]</scope>
    <source>
        <strain evidence="2 3">NCIMB 1942</strain>
    </source>
</reference>
<protein>
    <recommendedName>
        <fullName evidence="4">Acriflavin resistance protein</fullName>
    </recommendedName>
</protein>
<feature type="transmembrane region" description="Helical" evidence="1">
    <location>
        <begin position="525"/>
        <end position="544"/>
    </location>
</feature>
<evidence type="ECO:0008006" key="4">
    <source>
        <dbReference type="Google" id="ProtNLM"/>
    </source>
</evidence>
<evidence type="ECO:0000256" key="1">
    <source>
        <dbReference type="SAM" id="Phobius"/>
    </source>
</evidence>
<accession>A0A162AD20</accession>
<keyword evidence="1" id="KW-0472">Membrane</keyword>
<dbReference type="Gene3D" id="3.30.70.1440">
    <property type="entry name" value="Multidrug efflux transporter AcrB pore domain"/>
    <property type="match status" value="1"/>
</dbReference>
<comment type="caution">
    <text evidence="2">The sequence shown here is derived from an EMBL/GenBank/DDBJ whole genome shotgun (WGS) entry which is preliminary data.</text>
</comment>
<evidence type="ECO:0000313" key="2">
    <source>
        <dbReference type="EMBL" id="KZN47803.1"/>
    </source>
</evidence>
<feature type="transmembrane region" description="Helical" evidence="1">
    <location>
        <begin position="860"/>
        <end position="879"/>
    </location>
</feature>
<proteinExistence type="predicted"/>
<dbReference type="GO" id="GO:0005886">
    <property type="term" value="C:plasma membrane"/>
    <property type="evidence" value="ECO:0007669"/>
    <property type="project" value="TreeGrafter"/>
</dbReference>
<feature type="transmembrane region" description="Helical" evidence="1">
    <location>
        <begin position="394"/>
        <end position="415"/>
    </location>
</feature>
<dbReference type="Pfam" id="PF00873">
    <property type="entry name" value="ACR_tran"/>
    <property type="match status" value="1"/>
</dbReference>
<dbReference type="PATRIC" id="fig|1365253.3.peg.2170"/>
<feature type="transmembrane region" description="Helical" evidence="1">
    <location>
        <begin position="436"/>
        <end position="457"/>
    </location>
</feature>
<dbReference type="SUPFAM" id="SSF82714">
    <property type="entry name" value="Multidrug efflux transporter AcrB TolC docking domain, DN and DC subdomains"/>
    <property type="match status" value="1"/>
</dbReference>
<dbReference type="OrthoDB" id="9757904at2"/>
<dbReference type="InterPro" id="IPR027463">
    <property type="entry name" value="AcrB_DN_DC_subdom"/>
</dbReference>
<dbReference type="Gene3D" id="3.30.70.1430">
    <property type="entry name" value="Multidrug efflux transporter AcrB pore domain"/>
    <property type="match status" value="2"/>
</dbReference>
<feature type="transmembrane region" description="Helical" evidence="1">
    <location>
        <begin position="991"/>
        <end position="1013"/>
    </location>
</feature>
<dbReference type="Gene3D" id="3.30.2090.10">
    <property type="entry name" value="Multidrug efflux transporter AcrB TolC docking domain, DN and DC subdomains"/>
    <property type="match status" value="2"/>
</dbReference>
<gene>
    <name evidence="2" type="ORF">N482_08810</name>
</gene>
<dbReference type="PANTHER" id="PTHR32063">
    <property type="match status" value="1"/>
</dbReference>
<dbReference type="AlphaFoldDB" id="A0A162AD20"/>
<dbReference type="Gene3D" id="3.30.70.1320">
    <property type="entry name" value="Multidrug efflux transporter AcrB pore domain like"/>
    <property type="match status" value="1"/>
</dbReference>
<dbReference type="SUPFAM" id="SSF82866">
    <property type="entry name" value="Multidrug efflux transporter AcrB transmembrane domain"/>
    <property type="match status" value="2"/>
</dbReference>
<name>A0A162AD20_9GAMM</name>
<evidence type="ECO:0000313" key="3">
    <source>
        <dbReference type="Proteomes" id="UP000076587"/>
    </source>
</evidence>